<evidence type="ECO:0000256" key="2">
    <source>
        <dbReference type="ARBA" id="ARBA00022723"/>
    </source>
</evidence>
<evidence type="ECO:0000256" key="3">
    <source>
        <dbReference type="ARBA" id="ARBA00022771"/>
    </source>
</evidence>
<feature type="region of interest" description="Disordered" evidence="6">
    <location>
        <begin position="33"/>
        <end position="61"/>
    </location>
</feature>
<reference evidence="9" key="2">
    <citation type="submission" date="2025-08" db="UniProtKB">
        <authorList>
            <consortium name="RefSeq"/>
        </authorList>
    </citation>
    <scope>IDENTIFICATION</scope>
</reference>
<name>A0ABM4B0X0_HYDVU</name>
<dbReference type="PANTHER" id="PTHR46481:SF10">
    <property type="entry name" value="ZINC FINGER BED DOMAIN-CONTAINING PROTEIN 39"/>
    <property type="match status" value="1"/>
</dbReference>
<keyword evidence="5" id="KW-0539">Nucleus</keyword>
<gene>
    <name evidence="9" type="primary">LOC136074050</name>
</gene>
<evidence type="ECO:0000259" key="7">
    <source>
        <dbReference type="Pfam" id="PF04937"/>
    </source>
</evidence>
<keyword evidence="4" id="KW-0862">Zinc</keyword>
<feature type="compositionally biased region" description="Basic and acidic residues" evidence="6">
    <location>
        <begin position="40"/>
        <end position="53"/>
    </location>
</feature>
<evidence type="ECO:0000256" key="1">
    <source>
        <dbReference type="ARBA" id="ARBA00004123"/>
    </source>
</evidence>
<feature type="domain" description="DUF659" evidence="7">
    <location>
        <begin position="151"/>
        <end position="248"/>
    </location>
</feature>
<dbReference type="InterPro" id="IPR012337">
    <property type="entry name" value="RNaseH-like_sf"/>
</dbReference>
<evidence type="ECO:0000256" key="6">
    <source>
        <dbReference type="SAM" id="MobiDB-lite"/>
    </source>
</evidence>
<evidence type="ECO:0000256" key="4">
    <source>
        <dbReference type="ARBA" id="ARBA00022833"/>
    </source>
</evidence>
<dbReference type="Proteomes" id="UP001652625">
    <property type="component" value="Chromosome 01"/>
</dbReference>
<dbReference type="RefSeq" id="XP_065642421.1">
    <property type="nucleotide sequence ID" value="XM_065786349.1"/>
</dbReference>
<keyword evidence="3" id="KW-0863">Zinc-finger</keyword>
<evidence type="ECO:0000313" key="8">
    <source>
        <dbReference type="Proteomes" id="UP001652625"/>
    </source>
</evidence>
<dbReference type="InterPro" id="IPR052035">
    <property type="entry name" value="ZnF_BED_domain_contain"/>
</dbReference>
<comment type="subcellular location">
    <subcellularLocation>
        <location evidence="1">Nucleus</location>
    </subcellularLocation>
</comment>
<dbReference type="Pfam" id="PF04937">
    <property type="entry name" value="DUF659"/>
    <property type="match status" value="1"/>
</dbReference>
<proteinExistence type="predicted"/>
<protein>
    <submittedName>
        <fullName evidence="9">Uncharacterized protein LOC136074050</fullName>
    </submittedName>
</protein>
<dbReference type="GeneID" id="136074050"/>
<evidence type="ECO:0000256" key="5">
    <source>
        <dbReference type="ARBA" id="ARBA00023242"/>
    </source>
</evidence>
<organism evidence="8 9">
    <name type="scientific">Hydra vulgaris</name>
    <name type="common">Hydra</name>
    <name type="synonym">Hydra attenuata</name>
    <dbReference type="NCBI Taxonomy" id="6087"/>
    <lineage>
        <taxon>Eukaryota</taxon>
        <taxon>Metazoa</taxon>
        <taxon>Cnidaria</taxon>
        <taxon>Hydrozoa</taxon>
        <taxon>Hydroidolina</taxon>
        <taxon>Anthoathecata</taxon>
        <taxon>Aplanulata</taxon>
        <taxon>Hydridae</taxon>
        <taxon>Hydra</taxon>
    </lineage>
</organism>
<keyword evidence="2" id="KW-0479">Metal-binding</keyword>
<keyword evidence="8" id="KW-1185">Reference proteome</keyword>
<sequence>MKKKEKICLSSAILQIPIESFFRTPSCCGNQSRSTTPKFGDCKPNKTNSDKPPFKQLHSSTRVPFTPQKNKIASYIFSDKKTNEQIDESQMDLARAVYGTGCSLRVFENKLWIDSFVKLRPAFKLPNRDLLSNSLLERVYNETSITLKNLNEGIINFVVTVPQPIFWTSIETGAESHTGEYMANIVKKIICDVGPMKVLGVCTDNAANMKKAWQLIVTEFPHIYLYGCLAHTLNLIFTDASNLKSIADSQRNCTMVVKGIKNSQILSALLKQHQQKSGQIIQQSLKLPVTTRWASIIHCIKSLHNIRLALRGLAIDDEAKSLAKPIQNLLLSEVFWDKVDRFIKLLKPIAIAIAAVEGDKLSLSIVAQTFSDLKSLFRTISFAVQF</sequence>
<accession>A0ABM4B0X0</accession>
<evidence type="ECO:0000313" key="9">
    <source>
        <dbReference type="RefSeq" id="XP_065642421.1"/>
    </source>
</evidence>
<dbReference type="PANTHER" id="PTHR46481">
    <property type="entry name" value="ZINC FINGER BED DOMAIN-CONTAINING PROTEIN 4"/>
    <property type="match status" value="1"/>
</dbReference>
<dbReference type="InterPro" id="IPR007021">
    <property type="entry name" value="DUF659"/>
</dbReference>
<dbReference type="SUPFAM" id="SSF53098">
    <property type="entry name" value="Ribonuclease H-like"/>
    <property type="match status" value="1"/>
</dbReference>
<reference evidence="8" key="1">
    <citation type="submission" date="2025-05" db="UniProtKB">
        <authorList>
            <consortium name="RefSeq"/>
        </authorList>
    </citation>
    <scope>NUCLEOTIDE SEQUENCE [LARGE SCALE GENOMIC DNA]</scope>
</reference>